<dbReference type="EMBL" id="SSSM01000001">
    <property type="protein sequence ID" value="THG33622.1"/>
    <property type="molecule type" value="Genomic_DNA"/>
</dbReference>
<dbReference type="PANTHER" id="PTHR30173">
    <property type="entry name" value="SIGMA 19 FACTOR"/>
    <property type="match status" value="1"/>
</dbReference>
<comment type="similarity">
    <text evidence="1">Belongs to the sigma-70 factor family. ECF subfamily.</text>
</comment>
<comment type="subunit">
    <text evidence="2">Interacts transiently with the RNA polymerase catalytic core formed by RpoA, RpoB, RpoC and RpoZ (2 alpha, 1 beta, 1 beta' and 1 omega subunit) to form the RNA polymerase holoenzyme that can initiate transcription.</text>
</comment>
<name>A0A4S4FUE3_9MICO</name>
<dbReference type="InterPro" id="IPR036388">
    <property type="entry name" value="WH-like_DNA-bd_sf"/>
</dbReference>
<dbReference type="InterPro" id="IPR007627">
    <property type="entry name" value="RNA_pol_sigma70_r2"/>
</dbReference>
<gene>
    <name evidence="8" type="ORF">E6C64_03480</name>
</gene>
<dbReference type="Pfam" id="PF04542">
    <property type="entry name" value="Sigma70_r2"/>
    <property type="match status" value="1"/>
</dbReference>
<dbReference type="SUPFAM" id="SSF88946">
    <property type="entry name" value="Sigma2 domain of RNA polymerase sigma factors"/>
    <property type="match status" value="1"/>
</dbReference>
<dbReference type="GO" id="GO:0016987">
    <property type="term" value="F:sigma factor activity"/>
    <property type="evidence" value="ECO:0007669"/>
    <property type="project" value="UniProtKB-KW"/>
</dbReference>
<dbReference type="InterPro" id="IPR014284">
    <property type="entry name" value="RNA_pol_sigma-70_dom"/>
</dbReference>
<accession>A0A4S4FUE3</accession>
<feature type="domain" description="RNA polymerase sigma factor 70 region 4 type 2" evidence="7">
    <location>
        <begin position="114"/>
        <end position="165"/>
    </location>
</feature>
<organism evidence="8 9">
    <name type="scientific">Naasia lichenicola</name>
    <dbReference type="NCBI Taxonomy" id="2565933"/>
    <lineage>
        <taxon>Bacteria</taxon>
        <taxon>Bacillati</taxon>
        <taxon>Actinomycetota</taxon>
        <taxon>Actinomycetes</taxon>
        <taxon>Micrococcales</taxon>
        <taxon>Microbacteriaceae</taxon>
        <taxon>Naasia</taxon>
    </lineage>
</organism>
<sequence length="305" mass="33516">MDEAVVRERRHLMSLCFRMLGTIAEAEDAVQETYSRWYRMSALERDVIEIPQAWLTRVAGRICLDVLQSARSRRERYVGEWLPEPLPAATFGAARAGATDPLDRVSLDESVSTALLLVLESMTPAERVAFVLHDVFALPFDEIAEIVGRSPAATRQLATSARRRISGDRAREATRSEHDDVVRAFAIACQTGDMAALIAVLDPRVAVRSDGGGRVSAARRPVHGADAVARFLFGILTKRPGMRVSEQQTGDGLAFAMWEEGRIVGVVNLGVLHGVVSEVWIMLNPDKLTMWSELSDPFFGASPTS</sequence>
<dbReference type="InterPro" id="IPR013325">
    <property type="entry name" value="RNA_pol_sigma_r2"/>
</dbReference>
<dbReference type="Pfam" id="PF08281">
    <property type="entry name" value="Sigma70_r4_2"/>
    <property type="match status" value="1"/>
</dbReference>
<dbReference type="InterPro" id="IPR032710">
    <property type="entry name" value="NTF2-like_dom_sf"/>
</dbReference>
<proteinExistence type="inferred from homology"/>
<evidence type="ECO:0000256" key="3">
    <source>
        <dbReference type="ARBA" id="ARBA00023015"/>
    </source>
</evidence>
<dbReference type="Gene3D" id="1.10.1740.10">
    <property type="match status" value="1"/>
</dbReference>
<dbReference type="InterPro" id="IPR013324">
    <property type="entry name" value="RNA_pol_sigma_r3/r4-like"/>
</dbReference>
<dbReference type="NCBIfam" id="TIGR02937">
    <property type="entry name" value="sigma70-ECF"/>
    <property type="match status" value="1"/>
</dbReference>
<protein>
    <submittedName>
        <fullName evidence="8">Sigma-70 family RNA polymerase sigma factor</fullName>
    </submittedName>
</protein>
<dbReference type="GO" id="GO:0006352">
    <property type="term" value="P:DNA-templated transcription initiation"/>
    <property type="evidence" value="ECO:0007669"/>
    <property type="project" value="InterPro"/>
</dbReference>
<feature type="domain" description="RNA polymerase sigma-70 region 2" evidence="6">
    <location>
        <begin position="7"/>
        <end position="71"/>
    </location>
</feature>
<evidence type="ECO:0000259" key="6">
    <source>
        <dbReference type="Pfam" id="PF04542"/>
    </source>
</evidence>
<dbReference type="OrthoDB" id="3211555at2"/>
<reference evidence="8 9" key="1">
    <citation type="submission" date="2019-04" db="EMBL/GenBank/DDBJ databases">
        <authorList>
            <person name="Jiang L."/>
        </authorList>
    </citation>
    <scope>NUCLEOTIDE SEQUENCE [LARGE SCALE GENOMIC DNA]</scope>
    <source>
        <strain evidence="8 9">YIM 131853</strain>
    </source>
</reference>
<keyword evidence="3" id="KW-0805">Transcription regulation</keyword>
<evidence type="ECO:0000256" key="1">
    <source>
        <dbReference type="ARBA" id="ARBA00010641"/>
    </source>
</evidence>
<evidence type="ECO:0000256" key="4">
    <source>
        <dbReference type="ARBA" id="ARBA00023082"/>
    </source>
</evidence>
<dbReference type="SUPFAM" id="SSF88659">
    <property type="entry name" value="Sigma3 and sigma4 domains of RNA polymerase sigma factors"/>
    <property type="match status" value="1"/>
</dbReference>
<keyword evidence="9" id="KW-1185">Reference proteome</keyword>
<dbReference type="SUPFAM" id="SSF54427">
    <property type="entry name" value="NTF2-like"/>
    <property type="match status" value="1"/>
</dbReference>
<dbReference type="AlphaFoldDB" id="A0A4S4FUE3"/>
<dbReference type="GO" id="GO:0003677">
    <property type="term" value="F:DNA binding"/>
    <property type="evidence" value="ECO:0007669"/>
    <property type="project" value="InterPro"/>
</dbReference>
<dbReference type="Gene3D" id="3.10.450.50">
    <property type="match status" value="1"/>
</dbReference>
<keyword evidence="5" id="KW-0804">Transcription</keyword>
<evidence type="ECO:0000313" key="9">
    <source>
        <dbReference type="Proteomes" id="UP000309133"/>
    </source>
</evidence>
<dbReference type="Proteomes" id="UP000309133">
    <property type="component" value="Unassembled WGS sequence"/>
</dbReference>
<dbReference type="InterPro" id="IPR052704">
    <property type="entry name" value="ECF_Sigma-70_Domain"/>
</dbReference>
<evidence type="ECO:0000259" key="7">
    <source>
        <dbReference type="Pfam" id="PF08281"/>
    </source>
</evidence>
<dbReference type="InterPro" id="IPR013249">
    <property type="entry name" value="RNA_pol_sigma70_r4_t2"/>
</dbReference>
<comment type="caution">
    <text evidence="8">The sequence shown here is derived from an EMBL/GenBank/DDBJ whole genome shotgun (WGS) entry which is preliminary data.</text>
</comment>
<dbReference type="Gene3D" id="1.10.10.10">
    <property type="entry name" value="Winged helix-like DNA-binding domain superfamily/Winged helix DNA-binding domain"/>
    <property type="match status" value="1"/>
</dbReference>
<dbReference type="NCBIfam" id="NF007214">
    <property type="entry name" value="PRK09636.1"/>
    <property type="match status" value="1"/>
</dbReference>
<dbReference type="PANTHER" id="PTHR30173:SF43">
    <property type="entry name" value="ECF RNA POLYMERASE SIGMA FACTOR SIGI-RELATED"/>
    <property type="match status" value="1"/>
</dbReference>
<evidence type="ECO:0000313" key="8">
    <source>
        <dbReference type="EMBL" id="THG33622.1"/>
    </source>
</evidence>
<keyword evidence="4" id="KW-0731">Sigma factor</keyword>
<evidence type="ECO:0000256" key="5">
    <source>
        <dbReference type="ARBA" id="ARBA00023163"/>
    </source>
</evidence>
<evidence type="ECO:0000256" key="2">
    <source>
        <dbReference type="ARBA" id="ARBA00011344"/>
    </source>
</evidence>